<dbReference type="RefSeq" id="WP_128094015.1">
    <property type="nucleotide sequence ID" value="NZ_JBHEEN010000006.1"/>
</dbReference>
<dbReference type="AlphaFoldDB" id="A0A643EXG6"/>
<comment type="caution">
    <text evidence="1">The sequence shown here is derived from an EMBL/GenBank/DDBJ whole genome shotgun (WGS) entry which is preliminary data.</text>
</comment>
<reference evidence="1" key="1">
    <citation type="submission" date="2019-09" db="EMBL/GenBank/DDBJ databases">
        <title>Draft genome sequences of 48 bacterial type strains from the CCUG.</title>
        <authorList>
            <person name="Tunovic T."/>
            <person name="Pineiro-Iglesias B."/>
            <person name="Unosson C."/>
            <person name="Inganas E."/>
            <person name="Ohlen M."/>
            <person name="Cardew S."/>
            <person name="Jensie-Markopoulos S."/>
            <person name="Salva-Serra F."/>
            <person name="Jaen-Luchoro D."/>
            <person name="Karlsson R."/>
            <person name="Svensson-Stadler L."/>
            <person name="Chun J."/>
            <person name="Moore E."/>
        </authorList>
    </citation>
    <scope>NUCLEOTIDE SEQUENCE</scope>
    <source>
        <strain evidence="1">CCUG 50899</strain>
    </source>
</reference>
<dbReference type="EMBL" id="VZPE01000006">
    <property type="protein sequence ID" value="KAB0570593.1"/>
    <property type="molecule type" value="Genomic_DNA"/>
</dbReference>
<organism evidence="1">
    <name type="scientific">Brucella pituitosa</name>
    <dbReference type="NCBI Taxonomy" id="571256"/>
    <lineage>
        <taxon>Bacteria</taxon>
        <taxon>Pseudomonadati</taxon>
        <taxon>Pseudomonadota</taxon>
        <taxon>Alphaproteobacteria</taxon>
        <taxon>Hyphomicrobiales</taxon>
        <taxon>Brucellaceae</taxon>
        <taxon>Brucella/Ochrobactrum group</taxon>
        <taxon>Brucella</taxon>
    </lineage>
</organism>
<gene>
    <name evidence="1" type="ORF">F7Q93_15240</name>
</gene>
<keyword evidence="1" id="KW-0238">DNA-binding</keyword>
<proteinExistence type="predicted"/>
<evidence type="ECO:0000313" key="1">
    <source>
        <dbReference type="EMBL" id="KAB0570593.1"/>
    </source>
</evidence>
<dbReference type="GO" id="GO:0003677">
    <property type="term" value="F:DNA binding"/>
    <property type="evidence" value="ECO:0007669"/>
    <property type="project" value="UniProtKB-KW"/>
</dbReference>
<accession>A0A643EXG6</accession>
<protein>
    <submittedName>
        <fullName evidence="1">DNA-binding protein</fullName>
    </submittedName>
</protein>
<name>A0A643EXG6_9HYPH</name>
<sequence length="72" mass="7828">MEQDKEGADLLYGAVPIANFLGITEKQARHRIETGHIPTFRIGGTICSRRTSLRAWLADMEAKARTAGSAGN</sequence>